<dbReference type="EMBL" id="KB320881">
    <property type="protein sequence ID" value="ELW61378.1"/>
    <property type="molecule type" value="Genomic_DNA"/>
</dbReference>
<keyword evidence="4" id="KW-1185">Reference proteome</keyword>
<reference evidence="4" key="1">
    <citation type="submission" date="2012-07" db="EMBL/GenBank/DDBJ databases">
        <title>Genome of the Chinese tree shrew, a rising model animal genetically related to primates.</title>
        <authorList>
            <person name="Zhang G."/>
            <person name="Fan Y."/>
            <person name="Yao Y."/>
            <person name="Huang Z."/>
        </authorList>
    </citation>
    <scope>NUCLEOTIDE SEQUENCE [LARGE SCALE GENOMIC DNA]</scope>
</reference>
<evidence type="ECO:0000256" key="1">
    <source>
        <dbReference type="SAM" id="MobiDB-lite"/>
    </source>
</evidence>
<sequence length="346" mass="37679">MNSFEPPVGTGPQFSQVSSLKFHPCEWTESLIRDAQSKAKRAAWKRHRSQPNPPSKQKPSWSTAGRACHPPSRASPLPPLLLVWPYEGTVAQSRRADRALLRSRAGAAVLRLAPAPSSGAALSDPDAAPPGCQRAPTRGCRLCSPDFRSKLRAGARGGFQCLRRLGRVSVQHCAALALVLFCYCVALPWILCCERFFLLHLLNTEHRSSFFKKSEFQVRRDRMRQTVGLQGTSPAISQSNAKKGDLWLTPAVASLAQRDLGPDTPGQGHTFRSPHTVVALDNPPCLVLLLAARADPAPDSGLASLTLILVSSAVARSSWSGFAFTTQGHCRTTEVMWWTCSPLCNL</sequence>
<evidence type="ECO:0000313" key="3">
    <source>
        <dbReference type="EMBL" id="ELW61378.1"/>
    </source>
</evidence>
<proteinExistence type="predicted"/>
<keyword evidence="2" id="KW-1133">Transmembrane helix</keyword>
<accession>L9KFF0</accession>
<name>L9KFF0_TUPCH</name>
<feature type="transmembrane region" description="Helical" evidence="2">
    <location>
        <begin position="173"/>
        <end position="191"/>
    </location>
</feature>
<reference evidence="4" key="2">
    <citation type="journal article" date="2013" name="Nat. Commun.">
        <title>Genome of the Chinese tree shrew.</title>
        <authorList>
            <person name="Fan Y."/>
            <person name="Huang Z.Y."/>
            <person name="Cao C.C."/>
            <person name="Chen C.S."/>
            <person name="Chen Y.X."/>
            <person name="Fan D.D."/>
            <person name="He J."/>
            <person name="Hou H.L."/>
            <person name="Hu L."/>
            <person name="Hu X.T."/>
            <person name="Jiang X.T."/>
            <person name="Lai R."/>
            <person name="Lang Y.S."/>
            <person name="Liang B."/>
            <person name="Liao S.G."/>
            <person name="Mu D."/>
            <person name="Ma Y.Y."/>
            <person name="Niu Y.Y."/>
            <person name="Sun X.Q."/>
            <person name="Xia J.Q."/>
            <person name="Xiao J."/>
            <person name="Xiong Z.Q."/>
            <person name="Xu L."/>
            <person name="Yang L."/>
            <person name="Zhang Y."/>
            <person name="Zhao W."/>
            <person name="Zhao X.D."/>
            <person name="Zheng Y.T."/>
            <person name="Zhou J.M."/>
            <person name="Zhu Y.B."/>
            <person name="Zhang G.J."/>
            <person name="Wang J."/>
            <person name="Yao Y.G."/>
        </authorList>
    </citation>
    <scope>NUCLEOTIDE SEQUENCE [LARGE SCALE GENOMIC DNA]</scope>
</reference>
<keyword evidence="2" id="KW-0472">Membrane</keyword>
<evidence type="ECO:0000313" key="4">
    <source>
        <dbReference type="Proteomes" id="UP000011518"/>
    </source>
</evidence>
<dbReference type="Proteomes" id="UP000011518">
    <property type="component" value="Unassembled WGS sequence"/>
</dbReference>
<organism evidence="3 4">
    <name type="scientific">Tupaia chinensis</name>
    <name type="common">Chinese tree shrew</name>
    <name type="synonym">Tupaia belangeri chinensis</name>
    <dbReference type="NCBI Taxonomy" id="246437"/>
    <lineage>
        <taxon>Eukaryota</taxon>
        <taxon>Metazoa</taxon>
        <taxon>Chordata</taxon>
        <taxon>Craniata</taxon>
        <taxon>Vertebrata</taxon>
        <taxon>Euteleostomi</taxon>
        <taxon>Mammalia</taxon>
        <taxon>Eutheria</taxon>
        <taxon>Euarchontoglires</taxon>
        <taxon>Scandentia</taxon>
        <taxon>Tupaiidae</taxon>
        <taxon>Tupaia</taxon>
    </lineage>
</organism>
<protein>
    <submittedName>
        <fullName evidence="3">Uncharacterized protein</fullName>
    </submittedName>
</protein>
<dbReference type="AlphaFoldDB" id="L9KFF0"/>
<keyword evidence="2" id="KW-0812">Transmembrane</keyword>
<dbReference type="InParanoid" id="L9KFF0"/>
<feature type="compositionally biased region" description="Basic residues" evidence="1">
    <location>
        <begin position="38"/>
        <end position="49"/>
    </location>
</feature>
<feature type="region of interest" description="Disordered" evidence="1">
    <location>
        <begin position="36"/>
        <end position="73"/>
    </location>
</feature>
<gene>
    <name evidence="3" type="ORF">TREES_T100021528</name>
</gene>
<evidence type="ECO:0000256" key="2">
    <source>
        <dbReference type="SAM" id="Phobius"/>
    </source>
</evidence>